<dbReference type="InterPro" id="IPR016193">
    <property type="entry name" value="Cytidine_deaminase-like"/>
</dbReference>
<keyword evidence="4" id="KW-0808">Transferase</keyword>
<evidence type="ECO:0000256" key="1">
    <source>
        <dbReference type="ARBA" id="ARBA00004844"/>
    </source>
</evidence>
<dbReference type="PANTHER" id="PTHR11692:SF0">
    <property type="entry name" value="BIFUNCTIONAL PURINE BIOSYNTHESIS PROTEIN ATIC"/>
    <property type="match status" value="1"/>
</dbReference>
<dbReference type="PANTHER" id="PTHR11692">
    <property type="entry name" value="BIFUNCTIONAL PURINE BIOSYNTHESIS PROTEIN PURH"/>
    <property type="match status" value="1"/>
</dbReference>
<dbReference type="GO" id="GO:0004643">
    <property type="term" value="F:phosphoribosylaminoimidazolecarboxamide formyltransferase activity"/>
    <property type="evidence" value="ECO:0007669"/>
    <property type="project" value="UniProtKB-EC"/>
</dbReference>
<evidence type="ECO:0000313" key="12">
    <source>
        <dbReference type="EMBL" id="KAB5538103.1"/>
    </source>
</evidence>
<evidence type="ECO:0000256" key="5">
    <source>
        <dbReference type="ARBA" id="ARBA00022755"/>
    </source>
</evidence>
<dbReference type="GO" id="GO:0003937">
    <property type="term" value="F:IMP cyclohydrolase activity"/>
    <property type="evidence" value="ECO:0007669"/>
    <property type="project" value="UniProtKB-EC"/>
</dbReference>
<dbReference type="Proteomes" id="UP000326939">
    <property type="component" value="Chromosome 10"/>
</dbReference>
<comment type="catalytic activity">
    <reaction evidence="8">
        <text>(6R)-10-formyltetrahydrofolate + 5-amino-1-(5-phospho-beta-D-ribosyl)imidazole-4-carboxamide = 5-formamido-1-(5-phospho-D-ribosyl)imidazole-4-carboxamide + (6S)-5,6,7,8-tetrahydrofolate</text>
        <dbReference type="Rhea" id="RHEA:22192"/>
        <dbReference type="ChEBI" id="CHEBI:57453"/>
        <dbReference type="ChEBI" id="CHEBI:58467"/>
        <dbReference type="ChEBI" id="CHEBI:58475"/>
        <dbReference type="ChEBI" id="CHEBI:195366"/>
        <dbReference type="EC" id="2.1.2.3"/>
    </reaction>
</comment>
<feature type="region of interest" description="Disordered" evidence="10">
    <location>
        <begin position="888"/>
        <end position="913"/>
    </location>
</feature>
<dbReference type="GO" id="GO:0005829">
    <property type="term" value="C:cytosol"/>
    <property type="evidence" value="ECO:0007669"/>
    <property type="project" value="TreeGrafter"/>
</dbReference>
<protein>
    <recommendedName>
        <fullName evidence="11">MGS-like domain-containing protein</fullName>
    </recommendedName>
</protein>
<dbReference type="AlphaFoldDB" id="A0A5N5L5S5"/>
<dbReference type="SUPFAM" id="SSF52335">
    <property type="entry name" value="Methylglyoxal synthase-like"/>
    <property type="match status" value="2"/>
</dbReference>
<evidence type="ECO:0000256" key="7">
    <source>
        <dbReference type="ARBA" id="ARBA00023268"/>
    </source>
</evidence>
<keyword evidence="7" id="KW-0511">Multifunctional enzyme</keyword>
<gene>
    <name evidence="12" type="ORF">DKX38_015636</name>
</gene>
<feature type="domain" description="MGS-like" evidence="11">
    <location>
        <begin position="67"/>
        <end position="218"/>
    </location>
</feature>
<name>A0A5N5L5S5_9ROSI</name>
<evidence type="ECO:0000256" key="2">
    <source>
        <dbReference type="ARBA" id="ARBA00004954"/>
    </source>
</evidence>
<dbReference type="InterPro" id="IPR036914">
    <property type="entry name" value="MGS-like_dom_sf"/>
</dbReference>
<dbReference type="SMART" id="SM00798">
    <property type="entry name" value="AICARFT_IMPCHas"/>
    <property type="match status" value="1"/>
</dbReference>
<dbReference type="Pfam" id="PF01808">
    <property type="entry name" value="AICARFT_IMPCHas"/>
    <property type="match status" value="2"/>
</dbReference>
<evidence type="ECO:0000256" key="6">
    <source>
        <dbReference type="ARBA" id="ARBA00022801"/>
    </source>
</evidence>
<dbReference type="FunFam" id="3.40.50.1380:FF:000001">
    <property type="entry name" value="Bifunctional purine biosynthesis protein PurH"/>
    <property type="match status" value="1"/>
</dbReference>
<dbReference type="Gene3D" id="3.40.140.20">
    <property type="match status" value="3"/>
</dbReference>
<dbReference type="Gene3D" id="3.40.50.1380">
    <property type="entry name" value="Methylglyoxal synthase-like domain"/>
    <property type="match status" value="2"/>
</dbReference>
<accession>A0A5N5L5S5</accession>
<evidence type="ECO:0000256" key="9">
    <source>
        <dbReference type="ARBA" id="ARBA00050687"/>
    </source>
</evidence>
<feature type="region of interest" description="Disordered" evidence="10">
    <location>
        <begin position="54"/>
        <end position="75"/>
    </location>
</feature>
<evidence type="ECO:0000259" key="11">
    <source>
        <dbReference type="PROSITE" id="PS51855"/>
    </source>
</evidence>
<dbReference type="UniPathway" id="UPA00074">
    <property type="reaction ID" value="UER00133"/>
</dbReference>
<keyword evidence="13" id="KW-1185">Reference proteome</keyword>
<organism evidence="12 13">
    <name type="scientific">Salix brachista</name>
    <dbReference type="NCBI Taxonomy" id="2182728"/>
    <lineage>
        <taxon>Eukaryota</taxon>
        <taxon>Viridiplantae</taxon>
        <taxon>Streptophyta</taxon>
        <taxon>Embryophyta</taxon>
        <taxon>Tracheophyta</taxon>
        <taxon>Spermatophyta</taxon>
        <taxon>Magnoliopsida</taxon>
        <taxon>eudicotyledons</taxon>
        <taxon>Gunneridae</taxon>
        <taxon>Pentapetalae</taxon>
        <taxon>rosids</taxon>
        <taxon>fabids</taxon>
        <taxon>Malpighiales</taxon>
        <taxon>Salicaceae</taxon>
        <taxon>Saliceae</taxon>
        <taxon>Salix</taxon>
    </lineage>
</organism>
<dbReference type="InterPro" id="IPR024051">
    <property type="entry name" value="AICAR_Tfase_dup_dom_sf"/>
</dbReference>
<comment type="caution">
    <text evidence="12">The sequence shown here is derived from an EMBL/GenBank/DDBJ whole genome shotgun (WGS) entry which is preliminary data.</text>
</comment>
<sequence>MLSLSAARTPAASAAKLSRLPSAALHQKTTSAAYFSLKVQLNSLRSSCRAIKSMGDSQTISSPKNEQQSPASGKKQALISLSDKKDLAFLGTGLQQLGYTIVSTGGTASALEGSGVSVTKVEQLTHFPEMLDGRVKTLHPNIHGGILARRDQKHHMEALSEHGIGSFEVVVVNLYPFYDKVTSTGDIEFEDGIENIDIGGPAMIRAAAKCFETVFQQHAICKTNMLLTLHLRFNAQRVKSTNHKDVLIVVDTEDYPGLLEFLKGDQDDQQFRRKLAWKAFQHCASYDSAVSEWLWKQTTGDKFPPRFTVPLELKSSLRYGENPHQNAAFYVDKSISEVNAGGIATAIQHHGRVRQSIANSVHLYYHLELRFKSGDNNWILYFGLQIVVLERGHVNMLLFRIIVAWNKIILSAVIAAVNVDMRINGTALCAKFFDIYNYWIFSLSLLLYCSHSSSYGNIVRNHEMSYNNYLDADAAWNCVSEFQNPTCVIVKHTNPCGVASRGDILEAYRLAVKADPTSAFGGIVAFNIEVDEVLAKEIREFRSPTDGETRMFYEIVVAPKYTKKGLEILRGKSKTLRILEAKSNEKGKLSLRQVGGGWLAQDSDDRTPQDIQFKVVSDKSPAESELHDAEFAWLCVKHVKSNAIVIAKNNCMLGMGSGQPNRLESLRISMRKAGDEVKGAALASDAFFPFAWNDAVEEACEAGIGVIAEPGGSIRDKDAIECCNKYGVSLLFTDFVGRKYKQAKPRLLAVHCRASDQRTSDNFDKVLMTNVTQRFTFNQNSKMLLQLASCQLLLLVEVLYMQLVPPSRQARHLRLHHLAIAHSCFSFSSTAEVYKRSTDISIPDQKLYIFTNNTSGNMSGMQQSFNAGQTKGNTQAKVEQWTDSIQDTADASCRDRTSPGAQSTWDSAQMEKDQSAGFLQQTGEQVKHVAQDAMDSVKNTLGIGQNQK</sequence>
<dbReference type="SMART" id="SM00851">
    <property type="entry name" value="MGS"/>
    <property type="match status" value="1"/>
</dbReference>
<dbReference type="Pfam" id="PF02142">
    <property type="entry name" value="MGS"/>
    <property type="match status" value="1"/>
</dbReference>
<evidence type="ECO:0000313" key="13">
    <source>
        <dbReference type="Proteomes" id="UP000326939"/>
    </source>
</evidence>
<comment type="pathway">
    <text evidence="2">Purine metabolism; IMP biosynthesis via de novo pathway; 5-formamido-1-(5-phospho-D-ribosyl)imidazole-4-carboxamide from 5-amino-1-(5-phospho-D-ribosyl)imidazole-4-carboxamide (10-formyl THF route): step 1/1.</text>
</comment>
<evidence type="ECO:0000256" key="8">
    <source>
        <dbReference type="ARBA" id="ARBA00050488"/>
    </source>
</evidence>
<dbReference type="SUPFAM" id="SSF53927">
    <property type="entry name" value="Cytidine deaminase-like"/>
    <property type="match status" value="1"/>
</dbReference>
<reference evidence="13" key="1">
    <citation type="journal article" date="2019" name="Gigascience">
        <title>De novo genome assembly of the endangered Acer yangbiense, a plant species with extremely small populations endemic to Yunnan Province, China.</title>
        <authorList>
            <person name="Yang J."/>
            <person name="Wariss H.M."/>
            <person name="Tao L."/>
            <person name="Zhang R."/>
            <person name="Yun Q."/>
            <person name="Hollingsworth P."/>
            <person name="Dao Z."/>
            <person name="Luo G."/>
            <person name="Guo H."/>
            <person name="Ma Y."/>
            <person name="Sun W."/>
        </authorList>
    </citation>
    <scope>NUCLEOTIDE SEQUENCE [LARGE SCALE GENOMIC DNA]</scope>
    <source>
        <strain evidence="13">cv. br00</strain>
    </source>
</reference>
<proteinExistence type="inferred from homology"/>
<dbReference type="PROSITE" id="PS51855">
    <property type="entry name" value="MGS"/>
    <property type="match status" value="1"/>
</dbReference>
<dbReference type="GO" id="GO:0006189">
    <property type="term" value="P:'de novo' IMP biosynthetic process"/>
    <property type="evidence" value="ECO:0007669"/>
    <property type="project" value="UniProtKB-UniPathway"/>
</dbReference>
<comment type="similarity">
    <text evidence="3">Belongs to the PurH family.</text>
</comment>
<dbReference type="FunFam" id="3.40.140.20:FF:000001">
    <property type="entry name" value="Bifunctional purine biosynthesis protein PurH"/>
    <property type="match status" value="1"/>
</dbReference>
<dbReference type="HAMAP" id="MF_00139">
    <property type="entry name" value="PurH"/>
    <property type="match status" value="1"/>
</dbReference>
<evidence type="ECO:0000256" key="3">
    <source>
        <dbReference type="ARBA" id="ARBA00007667"/>
    </source>
</evidence>
<dbReference type="InterPro" id="IPR011607">
    <property type="entry name" value="MGS-like_dom"/>
</dbReference>
<keyword evidence="6" id="KW-0378">Hydrolase</keyword>
<comment type="pathway">
    <text evidence="1">Purine metabolism; IMP biosynthesis via de novo pathway; IMP from 5-formamido-1-(5-phospho-D-ribosyl)imidazole-4-carboxamide: step 1/1.</text>
</comment>
<evidence type="ECO:0000256" key="10">
    <source>
        <dbReference type="SAM" id="MobiDB-lite"/>
    </source>
</evidence>
<keyword evidence="5" id="KW-0658">Purine biosynthesis</keyword>
<comment type="catalytic activity">
    <reaction evidence="9">
        <text>IMP + H2O = 5-formamido-1-(5-phospho-D-ribosyl)imidazole-4-carboxamide</text>
        <dbReference type="Rhea" id="RHEA:18445"/>
        <dbReference type="ChEBI" id="CHEBI:15377"/>
        <dbReference type="ChEBI" id="CHEBI:58053"/>
        <dbReference type="ChEBI" id="CHEBI:58467"/>
        <dbReference type="EC" id="3.5.4.10"/>
    </reaction>
</comment>
<dbReference type="EMBL" id="VDCV01000010">
    <property type="protein sequence ID" value="KAB5538103.1"/>
    <property type="molecule type" value="Genomic_DNA"/>
</dbReference>
<feature type="compositionally biased region" description="Polar residues" evidence="10">
    <location>
        <begin position="55"/>
        <end position="71"/>
    </location>
</feature>
<dbReference type="InterPro" id="IPR002695">
    <property type="entry name" value="PurH-like"/>
</dbReference>
<evidence type="ECO:0000256" key="4">
    <source>
        <dbReference type="ARBA" id="ARBA00022679"/>
    </source>
</evidence>
<dbReference type="CDD" id="cd01421">
    <property type="entry name" value="IMPCH"/>
    <property type="match status" value="1"/>
</dbReference>